<name>A0A348HIE9_9GAMM</name>
<dbReference type="Gene3D" id="3.90.70.30">
    <property type="entry name" value="Phytochelatin synthase, N-terminal domain"/>
    <property type="match status" value="1"/>
</dbReference>
<dbReference type="InterPro" id="IPR038156">
    <property type="entry name" value="PCS_N_sf"/>
</dbReference>
<sequence>MSWMTRTTTAFTASLMLLTGTAWATPLDWATPEGVNRLSQSTNKQDLFTLAPQFEGQVNKVDCGVASAVIVLNALRAGKDGANIPLDTSVITPEEQQYLPHKEGWSPFWNRYTQNVVLDHLPKPRQEIFGKPSTEGGPSHYGLGLAEEVALLKHFQLDAQPYYVSSLTGEARTKAKQALIDALAAPDTFVIANIYRPALGQKGGGHFSPLGAYDARSDSFLMMDVSNTTFTWVWVDSDELLKSLNTVDGDSGMYRGFVVVK</sequence>
<dbReference type="InterPro" id="IPR007719">
    <property type="entry name" value="PCS_N"/>
</dbReference>
<protein>
    <recommendedName>
        <fullName evidence="1">glutathione gamma-glutamylcysteinyltransferase</fullName>
        <ecNumber evidence="1">2.3.2.15</ecNumber>
    </recommendedName>
</protein>
<dbReference type="GO" id="GO:0046872">
    <property type="term" value="F:metal ion binding"/>
    <property type="evidence" value="ECO:0007669"/>
    <property type="project" value="UniProtKB-KW"/>
</dbReference>
<dbReference type="RefSeq" id="WP_197714352.1">
    <property type="nucleotide sequence ID" value="NZ_AP018933.1"/>
</dbReference>
<evidence type="ECO:0000256" key="1">
    <source>
        <dbReference type="ARBA" id="ARBA00012468"/>
    </source>
</evidence>
<dbReference type="Proteomes" id="UP000267342">
    <property type="component" value="Chromosome"/>
</dbReference>
<dbReference type="PANTHER" id="PTHR33447:SF20">
    <property type="entry name" value="GLUTATHIONE GAMMA-GLUTAMYLCYSTEINYLTRANSFERASE"/>
    <property type="match status" value="1"/>
</dbReference>
<evidence type="ECO:0000256" key="4">
    <source>
        <dbReference type="ARBA" id="ARBA00022723"/>
    </source>
</evidence>
<dbReference type="EC" id="2.3.2.15" evidence="1"/>
<evidence type="ECO:0000256" key="2">
    <source>
        <dbReference type="ARBA" id="ARBA00022539"/>
    </source>
</evidence>
<keyword evidence="2" id="KW-0104">Cadmium</keyword>
<evidence type="ECO:0000259" key="6">
    <source>
        <dbReference type="PROSITE" id="PS51443"/>
    </source>
</evidence>
<dbReference type="Pfam" id="PF05023">
    <property type="entry name" value="Phytochelatin"/>
    <property type="match status" value="1"/>
</dbReference>
<dbReference type="GO" id="GO:0046938">
    <property type="term" value="P:phytochelatin biosynthetic process"/>
    <property type="evidence" value="ECO:0007669"/>
    <property type="project" value="InterPro"/>
</dbReference>
<dbReference type="PANTHER" id="PTHR33447">
    <property type="entry name" value="GLUTATHIONE GAMMA-GLUTAMYLCYSTEINYLTRANSFERASE"/>
    <property type="match status" value="1"/>
</dbReference>
<dbReference type="SUPFAM" id="SSF54001">
    <property type="entry name" value="Cysteine proteinases"/>
    <property type="match status" value="1"/>
</dbReference>
<organism evidence="7 8">
    <name type="scientific">Zymobacter palmae</name>
    <dbReference type="NCBI Taxonomy" id="33074"/>
    <lineage>
        <taxon>Bacteria</taxon>
        <taxon>Pseudomonadati</taxon>
        <taxon>Pseudomonadota</taxon>
        <taxon>Gammaproteobacteria</taxon>
        <taxon>Oceanospirillales</taxon>
        <taxon>Halomonadaceae</taxon>
        <taxon>Zymobacter group</taxon>
        <taxon>Zymobacter</taxon>
    </lineage>
</organism>
<feature type="signal peptide" evidence="5">
    <location>
        <begin position="1"/>
        <end position="24"/>
    </location>
</feature>
<proteinExistence type="predicted"/>
<evidence type="ECO:0000313" key="7">
    <source>
        <dbReference type="EMBL" id="BBG31401.1"/>
    </source>
</evidence>
<dbReference type="GO" id="GO:0010038">
    <property type="term" value="P:response to metal ion"/>
    <property type="evidence" value="ECO:0007669"/>
    <property type="project" value="InterPro"/>
</dbReference>
<dbReference type="GO" id="GO:0016756">
    <property type="term" value="F:glutathione gamma-glutamylcysteinyltransferase activity"/>
    <property type="evidence" value="ECO:0007669"/>
    <property type="project" value="UniProtKB-EC"/>
</dbReference>
<keyword evidence="8" id="KW-1185">Reference proteome</keyword>
<dbReference type="PROSITE" id="PS51443">
    <property type="entry name" value="PCS"/>
    <property type="match status" value="1"/>
</dbReference>
<dbReference type="KEGG" id="zpl:ZBT109_2676"/>
<evidence type="ECO:0000313" key="8">
    <source>
        <dbReference type="Proteomes" id="UP000267342"/>
    </source>
</evidence>
<reference evidence="7 8" key="1">
    <citation type="submission" date="2018-09" db="EMBL/GenBank/DDBJ databases">
        <title>Zymobacter palmae IAM14233 (=T109) whole genome analysis.</title>
        <authorList>
            <person name="Yanase H."/>
        </authorList>
    </citation>
    <scope>NUCLEOTIDE SEQUENCE [LARGE SCALE GENOMIC DNA]</scope>
    <source>
        <strain evidence="7 8">IAM14233</strain>
    </source>
</reference>
<dbReference type="STRING" id="1123510.GCA_000620025_00030"/>
<keyword evidence="3" id="KW-0808">Transferase</keyword>
<dbReference type="EMBL" id="AP018933">
    <property type="protein sequence ID" value="BBG31401.1"/>
    <property type="molecule type" value="Genomic_DNA"/>
</dbReference>
<feature type="chain" id="PRO_5016693186" description="glutathione gamma-glutamylcysteinyltransferase" evidence="5">
    <location>
        <begin position="25"/>
        <end position="261"/>
    </location>
</feature>
<accession>A0A348HIE9</accession>
<keyword evidence="4" id="KW-0479">Metal-binding</keyword>
<dbReference type="InterPro" id="IPR040409">
    <property type="entry name" value="PCS-like"/>
</dbReference>
<feature type="domain" description="Peptidase C83" evidence="6">
    <location>
        <begin position="10"/>
        <end position="261"/>
    </location>
</feature>
<dbReference type="InterPro" id="IPR038765">
    <property type="entry name" value="Papain-like_cys_pep_sf"/>
</dbReference>
<evidence type="ECO:0000256" key="5">
    <source>
        <dbReference type="SAM" id="SignalP"/>
    </source>
</evidence>
<keyword evidence="5" id="KW-0732">Signal</keyword>
<gene>
    <name evidence="7" type="ORF">ZBT109_2676</name>
</gene>
<evidence type="ECO:0000256" key="3">
    <source>
        <dbReference type="ARBA" id="ARBA00022679"/>
    </source>
</evidence>
<dbReference type="AlphaFoldDB" id="A0A348HIE9"/>